<feature type="signal peptide" evidence="1">
    <location>
        <begin position="1"/>
        <end position="21"/>
    </location>
</feature>
<proteinExistence type="predicted"/>
<evidence type="ECO:0000256" key="1">
    <source>
        <dbReference type="SAM" id="SignalP"/>
    </source>
</evidence>
<dbReference type="RefSeq" id="WP_109607997.1">
    <property type="nucleotide sequence ID" value="NZ_QGHA01000003.1"/>
</dbReference>
<reference evidence="2 3" key="1">
    <citation type="submission" date="2018-05" db="EMBL/GenBank/DDBJ databases">
        <title>Genomic Encyclopedia of Archaeal and Bacterial Type Strains, Phase II (KMG-II): from individual species to whole genera.</title>
        <authorList>
            <person name="Goeker M."/>
        </authorList>
    </citation>
    <scope>NUCLEOTIDE SEQUENCE [LARGE SCALE GENOMIC DNA]</scope>
    <source>
        <strain evidence="2 3">DSM 19975</strain>
    </source>
</reference>
<accession>A0A316HD72</accession>
<name>A0A316HD72_9SPHI</name>
<protein>
    <recommendedName>
        <fullName evidence="4">Long-subunit fatty acid transport protein</fullName>
    </recommendedName>
</protein>
<organism evidence="2 3">
    <name type="scientific">Mucilaginibacter oryzae</name>
    <dbReference type="NCBI Taxonomy" id="468058"/>
    <lineage>
        <taxon>Bacteria</taxon>
        <taxon>Pseudomonadati</taxon>
        <taxon>Bacteroidota</taxon>
        <taxon>Sphingobacteriia</taxon>
        <taxon>Sphingobacteriales</taxon>
        <taxon>Sphingobacteriaceae</taxon>
        <taxon>Mucilaginibacter</taxon>
    </lineage>
</organism>
<evidence type="ECO:0000313" key="2">
    <source>
        <dbReference type="EMBL" id="PWK78468.1"/>
    </source>
</evidence>
<dbReference type="Gene3D" id="2.40.160.60">
    <property type="entry name" value="Outer membrane protein transport protein (OMPP1/FadL/TodX)"/>
    <property type="match status" value="1"/>
</dbReference>
<evidence type="ECO:0008006" key="4">
    <source>
        <dbReference type="Google" id="ProtNLM"/>
    </source>
</evidence>
<keyword evidence="3" id="KW-1185">Reference proteome</keyword>
<dbReference type="SUPFAM" id="SSF56935">
    <property type="entry name" value="Porins"/>
    <property type="match status" value="1"/>
</dbReference>
<dbReference type="AlphaFoldDB" id="A0A316HD72"/>
<evidence type="ECO:0000313" key="3">
    <source>
        <dbReference type="Proteomes" id="UP000245678"/>
    </source>
</evidence>
<dbReference type="EMBL" id="QGHA01000003">
    <property type="protein sequence ID" value="PWK78468.1"/>
    <property type="molecule type" value="Genomic_DNA"/>
</dbReference>
<sequence>MKIKYLLSVIAIVAITQNSFAQYSQDAIRFSTYQTGSTARIKAVGNAGTAIGGDLSSVSGNPAGLGFFTHSEASLTPEFDNSKINSSFFGQAGTASRNDVNMSHAAIVFYQQLSTPRGRDKGKGWLSLNYGAGYSRTNNYYENISYGGQNATSSISDYYAGIAKREVAQYGSVNPDGLDGWAYDHVLIDNFGPANNPNSYQSTVNVPVTQLAGINRTGGQSEFNLSMGANYSNKLYLGLGLAITDLRYDSYSRFTESGNANVIENGPSSPFTSTFAQTQTTRGSGFNAKLGLIYKPVQALRLGFVFTTPTFYNIDDSYTESLATRYTGAASYENHPANPYQLSYNLRTPLKVAGGASVFIGKYGFITGDVEYIDYTTTHLSSNDSYTADEDNATIKSLYRSTVNLHVGAEINVNSIVYLRGGYSQQGNPFKDRSIGQDTKTVTGGIGLRFGSYFVDATYAHVNAKQTIFPYEVGATSPGANLNKNNNNGFLTLGYRF</sequence>
<comment type="caution">
    <text evidence="2">The sequence shown here is derived from an EMBL/GenBank/DDBJ whole genome shotgun (WGS) entry which is preliminary data.</text>
</comment>
<dbReference type="Proteomes" id="UP000245678">
    <property type="component" value="Unassembled WGS sequence"/>
</dbReference>
<feature type="chain" id="PRO_5016359453" description="Long-subunit fatty acid transport protein" evidence="1">
    <location>
        <begin position="22"/>
        <end position="497"/>
    </location>
</feature>
<gene>
    <name evidence="2" type="ORF">LX99_02312</name>
</gene>
<keyword evidence="1" id="KW-0732">Signal</keyword>